<feature type="domain" description="HTH lysR-type" evidence="5">
    <location>
        <begin position="18"/>
        <end position="75"/>
    </location>
</feature>
<keyword evidence="7" id="KW-1185">Reference proteome</keyword>
<proteinExistence type="inferred from homology"/>
<keyword evidence="4" id="KW-0804">Transcription</keyword>
<evidence type="ECO:0000256" key="2">
    <source>
        <dbReference type="ARBA" id="ARBA00023015"/>
    </source>
</evidence>
<dbReference type="PRINTS" id="PR00039">
    <property type="entry name" value="HTHLYSR"/>
</dbReference>
<evidence type="ECO:0000259" key="5">
    <source>
        <dbReference type="PROSITE" id="PS50931"/>
    </source>
</evidence>
<evidence type="ECO:0000256" key="3">
    <source>
        <dbReference type="ARBA" id="ARBA00023125"/>
    </source>
</evidence>
<protein>
    <submittedName>
        <fullName evidence="6">LysR family transcriptional regulator</fullName>
    </submittedName>
</protein>
<dbReference type="GO" id="GO:0000976">
    <property type="term" value="F:transcription cis-regulatory region binding"/>
    <property type="evidence" value="ECO:0007669"/>
    <property type="project" value="TreeGrafter"/>
</dbReference>
<dbReference type="InterPro" id="IPR036388">
    <property type="entry name" value="WH-like_DNA-bd_sf"/>
</dbReference>
<dbReference type="SUPFAM" id="SSF53850">
    <property type="entry name" value="Periplasmic binding protein-like II"/>
    <property type="match status" value="1"/>
</dbReference>
<evidence type="ECO:0000313" key="7">
    <source>
        <dbReference type="Proteomes" id="UP000321234"/>
    </source>
</evidence>
<dbReference type="GO" id="GO:0003700">
    <property type="term" value="F:DNA-binding transcription factor activity"/>
    <property type="evidence" value="ECO:0007669"/>
    <property type="project" value="InterPro"/>
</dbReference>
<dbReference type="PANTHER" id="PTHR30126:SF39">
    <property type="entry name" value="HTH-TYPE TRANSCRIPTIONAL REGULATOR CYSL"/>
    <property type="match status" value="1"/>
</dbReference>
<sequence length="316" mass="32561">MGGAPDGYREPVALERVPDLDSLQLLLRVAATGSLGRAAGEHGISQPAVSARIRTMERLIGVPLIVRGPRGSTLTPAGELVAGWAQQVLAAAQALDAGASSLRGEGASRLRVAASMTVAEHLLPGWLVRLAQQRPQTQVSLRAMNSVEVAAAVLTGEAELGFVEGPDLPAGLNARVVARDWLVVVVAPAHAWARRRSPVSAAELATTRLVQREPTSGTRAALETALHAALGEPVSAVPLLELSTASAIRAAVASGAGPAVLSEQAVRDDVVAGRLVEVEVGGVDLTRVLRAVWPHGQRLSGPAQELLALAGGAPRT</sequence>
<reference evidence="6 7" key="1">
    <citation type="submission" date="2019-07" db="EMBL/GenBank/DDBJ databases">
        <title>Quadrisphaera sp. strain DD2A genome sequencing and assembly.</title>
        <authorList>
            <person name="Kim I."/>
        </authorList>
    </citation>
    <scope>NUCLEOTIDE SEQUENCE [LARGE SCALE GENOMIC DNA]</scope>
    <source>
        <strain evidence="6 7">DD2A</strain>
    </source>
</reference>
<dbReference type="PROSITE" id="PS50931">
    <property type="entry name" value="HTH_LYSR"/>
    <property type="match status" value="1"/>
</dbReference>
<keyword evidence="3" id="KW-0238">DNA-binding</keyword>
<dbReference type="Pfam" id="PF03466">
    <property type="entry name" value="LysR_substrate"/>
    <property type="match status" value="1"/>
</dbReference>
<dbReference type="OrthoDB" id="9808620at2"/>
<dbReference type="Proteomes" id="UP000321234">
    <property type="component" value="Unassembled WGS sequence"/>
</dbReference>
<evidence type="ECO:0000313" key="6">
    <source>
        <dbReference type="EMBL" id="TXR52458.1"/>
    </source>
</evidence>
<dbReference type="Gene3D" id="3.40.190.10">
    <property type="entry name" value="Periplasmic binding protein-like II"/>
    <property type="match status" value="2"/>
</dbReference>
<keyword evidence="2" id="KW-0805">Transcription regulation</keyword>
<accession>A0A5C8Z5J6</accession>
<organism evidence="6 7">
    <name type="scientific">Quadrisphaera setariae</name>
    <dbReference type="NCBI Taxonomy" id="2593304"/>
    <lineage>
        <taxon>Bacteria</taxon>
        <taxon>Bacillati</taxon>
        <taxon>Actinomycetota</taxon>
        <taxon>Actinomycetes</taxon>
        <taxon>Kineosporiales</taxon>
        <taxon>Kineosporiaceae</taxon>
        <taxon>Quadrisphaera</taxon>
    </lineage>
</organism>
<dbReference type="InterPro" id="IPR000847">
    <property type="entry name" value="LysR_HTH_N"/>
</dbReference>
<evidence type="ECO:0000256" key="4">
    <source>
        <dbReference type="ARBA" id="ARBA00023163"/>
    </source>
</evidence>
<dbReference type="Pfam" id="PF00126">
    <property type="entry name" value="HTH_1"/>
    <property type="match status" value="1"/>
</dbReference>
<gene>
    <name evidence="6" type="ORF">FMM08_19900</name>
</gene>
<name>A0A5C8Z5J6_9ACTN</name>
<comment type="caution">
    <text evidence="6">The sequence shown here is derived from an EMBL/GenBank/DDBJ whole genome shotgun (WGS) entry which is preliminary data.</text>
</comment>
<dbReference type="RefSeq" id="WP_147928112.1">
    <property type="nucleotide sequence ID" value="NZ_VKAC01000014.1"/>
</dbReference>
<dbReference type="InterPro" id="IPR036390">
    <property type="entry name" value="WH_DNA-bd_sf"/>
</dbReference>
<dbReference type="AlphaFoldDB" id="A0A5C8Z5J6"/>
<evidence type="ECO:0000256" key="1">
    <source>
        <dbReference type="ARBA" id="ARBA00009437"/>
    </source>
</evidence>
<dbReference type="InterPro" id="IPR005119">
    <property type="entry name" value="LysR_subst-bd"/>
</dbReference>
<dbReference type="EMBL" id="VKAC01000014">
    <property type="protein sequence ID" value="TXR52458.1"/>
    <property type="molecule type" value="Genomic_DNA"/>
</dbReference>
<dbReference type="Gene3D" id="1.10.10.10">
    <property type="entry name" value="Winged helix-like DNA-binding domain superfamily/Winged helix DNA-binding domain"/>
    <property type="match status" value="1"/>
</dbReference>
<dbReference type="PANTHER" id="PTHR30126">
    <property type="entry name" value="HTH-TYPE TRANSCRIPTIONAL REGULATOR"/>
    <property type="match status" value="1"/>
</dbReference>
<comment type="similarity">
    <text evidence="1">Belongs to the LysR transcriptional regulatory family.</text>
</comment>
<dbReference type="SUPFAM" id="SSF46785">
    <property type="entry name" value="Winged helix' DNA-binding domain"/>
    <property type="match status" value="1"/>
</dbReference>